<accession>D1BB21</accession>
<keyword evidence="1" id="KW-0812">Transmembrane</keyword>
<feature type="transmembrane region" description="Helical" evidence="1">
    <location>
        <begin position="272"/>
        <end position="291"/>
    </location>
</feature>
<dbReference type="HOGENOM" id="CLU_936554_0_0_11"/>
<evidence type="ECO:0000256" key="1">
    <source>
        <dbReference type="SAM" id="Phobius"/>
    </source>
</evidence>
<name>D1BB21_SANKS</name>
<dbReference type="EMBL" id="CP001819">
    <property type="protein sequence ID" value="ACZ22722.1"/>
    <property type="molecule type" value="Genomic_DNA"/>
</dbReference>
<dbReference type="STRING" id="446469.Sked_28200"/>
<dbReference type="Proteomes" id="UP000000322">
    <property type="component" value="Chromosome"/>
</dbReference>
<proteinExistence type="predicted"/>
<protein>
    <recommendedName>
        <fullName evidence="4">ABC-2 family transporter protein</fullName>
    </recommendedName>
</protein>
<evidence type="ECO:0008006" key="4">
    <source>
        <dbReference type="Google" id="ProtNLM"/>
    </source>
</evidence>
<keyword evidence="1" id="KW-0472">Membrane</keyword>
<evidence type="ECO:0000313" key="2">
    <source>
        <dbReference type="EMBL" id="ACZ22722.1"/>
    </source>
</evidence>
<gene>
    <name evidence="2" type="ordered locus">Sked_28200</name>
</gene>
<sequence length="297" mass="30969">MIRLLVAEHLWLVRRRPLRLAVLLAVVCATALPVVRQVHSSTDVSRALADAERDAAVALAQGVDIPLEHLYLEPRYQLAVQLPVDVAALALGVAVMMLVTSAVAVGSEWRSGTVRLSWVTPEARSVPAAVRVTVWWAAGTVVGAASLLLCCAGLMIVGHLGGLSDGVSAVAAAGVVVRGALLVGAASAVGAATATVCRSDVAVLTVVLTYVIVVEMLVVGLRTGQGYQSPGAQAFTLVGGVRPGVSPEVETVCSPAPRCSVVLEPLWGEPRTYWAVGLTLACLVLVAARSARRPWWR</sequence>
<reference evidence="2 3" key="1">
    <citation type="journal article" date="2009" name="Stand. Genomic Sci.">
        <title>Complete genome sequence of Sanguibacter keddieii type strain (ST-74).</title>
        <authorList>
            <person name="Ivanova N."/>
            <person name="Sikorski J."/>
            <person name="Sims D."/>
            <person name="Brettin T."/>
            <person name="Detter J.C."/>
            <person name="Han C."/>
            <person name="Lapidus A."/>
            <person name="Copeland A."/>
            <person name="Glavina Del Rio T."/>
            <person name="Nolan M."/>
            <person name="Chen F."/>
            <person name="Lucas S."/>
            <person name="Tice H."/>
            <person name="Cheng J.F."/>
            <person name="Bruce D."/>
            <person name="Goodwin L."/>
            <person name="Pitluck S."/>
            <person name="Pati A."/>
            <person name="Mavromatis K."/>
            <person name="Chen A."/>
            <person name="Palaniappan K."/>
            <person name="D'haeseleer P."/>
            <person name="Chain P."/>
            <person name="Bristow J."/>
            <person name="Eisen J.A."/>
            <person name="Markowitz V."/>
            <person name="Hugenholtz P."/>
            <person name="Goker M."/>
            <person name="Pukall R."/>
            <person name="Klenk H.P."/>
            <person name="Kyrpides N.C."/>
        </authorList>
    </citation>
    <scope>NUCLEOTIDE SEQUENCE [LARGE SCALE GENOMIC DNA]</scope>
    <source>
        <strain evidence="3">ATCC 51767 / DSM 10542 / NCFB 3025 / ST-74</strain>
    </source>
</reference>
<dbReference type="AlphaFoldDB" id="D1BB21"/>
<keyword evidence="3" id="KW-1185">Reference proteome</keyword>
<dbReference type="KEGG" id="ske:Sked_28200"/>
<dbReference type="RefSeq" id="WP_012867791.1">
    <property type="nucleotide sequence ID" value="NC_013521.1"/>
</dbReference>
<organism evidence="2 3">
    <name type="scientific">Sanguibacter keddieii (strain ATCC 51767 / DSM 10542 / NCFB 3025 / ST-74)</name>
    <dbReference type="NCBI Taxonomy" id="446469"/>
    <lineage>
        <taxon>Bacteria</taxon>
        <taxon>Bacillati</taxon>
        <taxon>Actinomycetota</taxon>
        <taxon>Actinomycetes</taxon>
        <taxon>Micrococcales</taxon>
        <taxon>Sanguibacteraceae</taxon>
        <taxon>Sanguibacter</taxon>
    </lineage>
</organism>
<keyword evidence="1" id="KW-1133">Transmembrane helix</keyword>
<evidence type="ECO:0000313" key="3">
    <source>
        <dbReference type="Proteomes" id="UP000000322"/>
    </source>
</evidence>
<feature type="transmembrane region" description="Helical" evidence="1">
    <location>
        <begin position="169"/>
        <end position="189"/>
    </location>
</feature>
<feature type="transmembrane region" description="Helical" evidence="1">
    <location>
        <begin position="86"/>
        <end position="106"/>
    </location>
</feature>
<feature type="transmembrane region" description="Helical" evidence="1">
    <location>
        <begin position="134"/>
        <end position="157"/>
    </location>
</feature>
<feature type="transmembrane region" description="Helical" evidence="1">
    <location>
        <begin position="201"/>
        <end position="221"/>
    </location>
</feature>